<dbReference type="PANTHER" id="PTHR30255">
    <property type="entry name" value="SINGLE-STRANDED-DNA-SPECIFIC EXONUCLEASE RECJ"/>
    <property type="match status" value="1"/>
</dbReference>
<dbReference type="Proteomes" id="UP001578633">
    <property type="component" value="Chromosome 5"/>
</dbReference>
<dbReference type="InterPro" id="IPR051673">
    <property type="entry name" value="SSDNA_exonuclease_RecJ"/>
</dbReference>
<comment type="caution">
    <text evidence="3">The sequence shown here is derived from an EMBL/GenBank/DDBJ whole genome shotgun (WGS) entry which is preliminary data.</text>
</comment>
<dbReference type="EMBL" id="JBHGVX010000005">
    <property type="protein sequence ID" value="KAL1795453.1"/>
    <property type="molecule type" value="Genomic_DNA"/>
</dbReference>
<dbReference type="RefSeq" id="XP_069306037.1">
    <property type="nucleotide sequence ID" value="XM_069452291.1"/>
</dbReference>
<sequence length="454" mass="49666">MSSPAKRKAEKDISPLKAKKRSTETKTKTVVPAYHLTPSRQDESGEIVWPARKEQIERAREIIRECAAAQKQTVILPDKDADGLSSGAILHHTLTALGLPANLISVYFPPKGSNVHDESTKQALTDLSPSYIFILDQGSRKTPPVIDLSHTCLVIDHHFADEGGFPQGSEYVTAHDCPPVATSALLTYTICVPLHPDLIEKVSWLCALGTHGDLGTSIKWEPPFPDLSTTFKSHPKKYINEAVALVNAPRRSAAYNVHDAWDAVLAATTPADIAKDETLHKASAEVRRETERCTHAAPRFSADATIAVLTISSAAQIHPVIATRWSGTLKSNKLEIVMCANEGYLPGKVHFSCRVAKCARAREDKVDIIKKLEGIVAGDEELRRRLGESFARGHKEASGGIVGKGEWEEFRKVMGVGEVVKKKADAKKDREKPAQKNTLVNYFAKKEKVGVEGV</sequence>
<evidence type="ECO:0000256" key="1">
    <source>
        <dbReference type="SAM" id="MobiDB-lite"/>
    </source>
</evidence>
<dbReference type="InterPro" id="IPR038763">
    <property type="entry name" value="DHH_sf"/>
</dbReference>
<evidence type="ECO:0000313" key="3">
    <source>
        <dbReference type="EMBL" id="KAL1795453.1"/>
    </source>
</evidence>
<proteinExistence type="predicted"/>
<evidence type="ECO:0000259" key="2">
    <source>
        <dbReference type="Pfam" id="PF01368"/>
    </source>
</evidence>
<keyword evidence="4" id="KW-1185">Reference proteome</keyword>
<dbReference type="PANTHER" id="PTHR30255:SF2">
    <property type="entry name" value="SINGLE-STRANDED-DNA-SPECIFIC EXONUCLEASE RECJ"/>
    <property type="match status" value="1"/>
</dbReference>
<protein>
    <recommendedName>
        <fullName evidence="2">DDH domain-containing protein</fullName>
    </recommendedName>
</protein>
<feature type="domain" description="DDH" evidence="2">
    <location>
        <begin position="73"/>
        <end position="191"/>
    </location>
</feature>
<evidence type="ECO:0000313" key="4">
    <source>
        <dbReference type="Proteomes" id="UP001578633"/>
    </source>
</evidence>
<name>A0ABR3UG44_9PLEO</name>
<dbReference type="SUPFAM" id="SSF64182">
    <property type="entry name" value="DHH phosphoesterases"/>
    <property type="match status" value="1"/>
</dbReference>
<gene>
    <name evidence="3" type="ORF">ACET3X_005677</name>
</gene>
<feature type="region of interest" description="Disordered" evidence="1">
    <location>
        <begin position="1"/>
        <end position="30"/>
    </location>
</feature>
<dbReference type="InterPro" id="IPR001667">
    <property type="entry name" value="DDH_dom"/>
</dbReference>
<accession>A0ABR3UG44</accession>
<dbReference type="Gene3D" id="3.90.1640.30">
    <property type="match status" value="1"/>
</dbReference>
<dbReference type="GeneID" id="96085999"/>
<dbReference type="Pfam" id="PF01368">
    <property type="entry name" value="DHH"/>
    <property type="match status" value="1"/>
</dbReference>
<reference evidence="3 4" key="1">
    <citation type="submission" date="2024-09" db="EMBL/GenBank/DDBJ databases">
        <title>T2T genomes of carrot and Alternaria dauci and their utility for understanding host-pathogen interaction during carrot leaf blight disease.</title>
        <authorList>
            <person name="Liu W."/>
            <person name="Xu S."/>
            <person name="Ou C."/>
            <person name="Liu X."/>
            <person name="Zhuang F."/>
            <person name="Deng X.W."/>
        </authorList>
    </citation>
    <scope>NUCLEOTIDE SEQUENCE [LARGE SCALE GENOMIC DNA]</scope>
    <source>
        <strain evidence="3 4">A2016</strain>
    </source>
</reference>
<organism evidence="3 4">
    <name type="scientific">Alternaria dauci</name>
    <dbReference type="NCBI Taxonomy" id="48095"/>
    <lineage>
        <taxon>Eukaryota</taxon>
        <taxon>Fungi</taxon>
        <taxon>Dikarya</taxon>
        <taxon>Ascomycota</taxon>
        <taxon>Pezizomycotina</taxon>
        <taxon>Dothideomycetes</taxon>
        <taxon>Pleosporomycetidae</taxon>
        <taxon>Pleosporales</taxon>
        <taxon>Pleosporineae</taxon>
        <taxon>Pleosporaceae</taxon>
        <taxon>Alternaria</taxon>
        <taxon>Alternaria sect. Porri</taxon>
    </lineage>
</organism>